<evidence type="ECO:0000259" key="1">
    <source>
        <dbReference type="PROSITE" id="PS51833"/>
    </source>
</evidence>
<dbReference type="Gene3D" id="1.10.3210.10">
    <property type="entry name" value="Hypothetical protein af1432"/>
    <property type="match status" value="1"/>
</dbReference>
<dbReference type="PANTHER" id="PTHR33525">
    <property type="match status" value="1"/>
</dbReference>
<accession>A0A8G2FGD3</accession>
<sequence length="410" mass="46125">MTISSLNIGQTLSGDVQLANGRRLFSSGHIITEQTLRVLKIWGVRDVPLCDFSNEELKGQRDNEFANIHIDSCTSAMQILFRDADTTLFPISCLLKECIILANRDKHQCDGFFPYLRSSFTANLQSSSSDDYISHVCIDSIFAEYDSIPEDFFVFTKMLNDVYLTSEAVVSAIDKNKRIKNKILKICDSLIHVQGCDVASVYGCTSFLGNRTVLYLALVLVYIHHVKEYYNSDVLMHHGRCAITTGIAARCIAAAVGVYGRECFFSNGILRDIGYMFYSRHFASAYEKVRQKVLCSDADICAVEEQYMGMNHAEVGGRILKKLGFPASIEKSVQQHHTPFNEINTKEYAVMHVAEIVARALTFDPAYDVPHSAVDCNAFKMLNITEVTLSELVKNIYLKSKEIVRLAYEE</sequence>
<dbReference type="AlphaFoldDB" id="A0A8G2FGD3"/>
<protein>
    <submittedName>
        <fullName evidence="2">HDOD domain-containing protein</fullName>
    </submittedName>
</protein>
<dbReference type="InterPro" id="IPR052340">
    <property type="entry name" value="RNase_Y/CdgJ"/>
</dbReference>
<proteinExistence type="predicted"/>
<dbReference type="PANTHER" id="PTHR33525:SF3">
    <property type="entry name" value="RIBONUCLEASE Y"/>
    <property type="match status" value="1"/>
</dbReference>
<dbReference type="Proteomes" id="UP000184001">
    <property type="component" value="Unassembled WGS sequence"/>
</dbReference>
<dbReference type="EMBL" id="FQZR01000002">
    <property type="protein sequence ID" value="SHI48744.1"/>
    <property type="molecule type" value="Genomic_DNA"/>
</dbReference>
<dbReference type="InterPro" id="IPR013976">
    <property type="entry name" value="HDOD"/>
</dbReference>
<evidence type="ECO:0000313" key="2">
    <source>
        <dbReference type="EMBL" id="SHI48744.1"/>
    </source>
</evidence>
<dbReference type="PROSITE" id="PS51833">
    <property type="entry name" value="HDOD"/>
    <property type="match status" value="1"/>
</dbReference>
<gene>
    <name evidence="2" type="ORF">SAMN05660830_00105</name>
</gene>
<reference evidence="2 3" key="1">
    <citation type="submission" date="2016-11" db="EMBL/GenBank/DDBJ databases">
        <authorList>
            <person name="Varghese N."/>
            <person name="Submissions S."/>
        </authorList>
    </citation>
    <scope>NUCLEOTIDE SEQUENCE [LARGE SCALE GENOMIC DNA]</scope>
    <source>
        <strain evidence="2 3">DSM 17919</strain>
    </source>
</reference>
<name>A0A8G2FGD3_9BACT</name>
<organism evidence="2 3">
    <name type="scientific">Halodesulfovibrio aestuarii</name>
    <dbReference type="NCBI Taxonomy" id="126333"/>
    <lineage>
        <taxon>Bacteria</taxon>
        <taxon>Pseudomonadati</taxon>
        <taxon>Thermodesulfobacteriota</taxon>
        <taxon>Desulfovibrionia</taxon>
        <taxon>Desulfovibrionales</taxon>
        <taxon>Desulfovibrionaceae</taxon>
        <taxon>Halodesulfovibrio</taxon>
    </lineage>
</organism>
<dbReference type="Pfam" id="PF08668">
    <property type="entry name" value="HDOD"/>
    <property type="match status" value="1"/>
</dbReference>
<feature type="domain" description="HDOD" evidence="1">
    <location>
        <begin position="145"/>
        <end position="339"/>
    </location>
</feature>
<comment type="caution">
    <text evidence="2">The sequence shown here is derived from an EMBL/GenBank/DDBJ whole genome shotgun (WGS) entry which is preliminary data.</text>
</comment>
<dbReference type="RefSeq" id="WP_020001244.1">
    <property type="nucleotide sequence ID" value="NZ_CP192219.1"/>
</dbReference>
<evidence type="ECO:0000313" key="3">
    <source>
        <dbReference type="Proteomes" id="UP000184001"/>
    </source>
</evidence>
<dbReference type="SUPFAM" id="SSF109604">
    <property type="entry name" value="HD-domain/PDEase-like"/>
    <property type="match status" value="1"/>
</dbReference>